<reference evidence="2 3" key="1">
    <citation type="submission" date="2023-05" db="EMBL/GenBank/DDBJ databases">
        <title>B98-5 Cell Line De Novo Hybrid Assembly: An Optical Mapping Approach.</title>
        <authorList>
            <person name="Kananen K."/>
            <person name="Auerbach J.A."/>
            <person name="Kautto E."/>
            <person name="Blachly J.S."/>
        </authorList>
    </citation>
    <scope>NUCLEOTIDE SEQUENCE [LARGE SCALE GENOMIC DNA]</scope>
    <source>
        <strain evidence="2">B95-8</strain>
        <tissue evidence="2">Cell line</tissue>
    </source>
</reference>
<gene>
    <name evidence="2" type="ORF">P7K49_004458</name>
</gene>
<organism evidence="2 3">
    <name type="scientific">Saguinus oedipus</name>
    <name type="common">Cotton-top tamarin</name>
    <name type="synonym">Oedipomidas oedipus</name>
    <dbReference type="NCBI Taxonomy" id="9490"/>
    <lineage>
        <taxon>Eukaryota</taxon>
        <taxon>Metazoa</taxon>
        <taxon>Chordata</taxon>
        <taxon>Craniata</taxon>
        <taxon>Vertebrata</taxon>
        <taxon>Euteleostomi</taxon>
        <taxon>Mammalia</taxon>
        <taxon>Eutheria</taxon>
        <taxon>Euarchontoglires</taxon>
        <taxon>Primates</taxon>
        <taxon>Haplorrhini</taxon>
        <taxon>Platyrrhini</taxon>
        <taxon>Cebidae</taxon>
        <taxon>Callitrichinae</taxon>
        <taxon>Saguinus</taxon>
    </lineage>
</organism>
<evidence type="ECO:0000256" key="1">
    <source>
        <dbReference type="SAM" id="MobiDB-lite"/>
    </source>
</evidence>
<evidence type="ECO:0000313" key="2">
    <source>
        <dbReference type="EMBL" id="KAK2117572.1"/>
    </source>
</evidence>
<keyword evidence="3" id="KW-1185">Reference proteome</keyword>
<evidence type="ECO:0008006" key="4">
    <source>
        <dbReference type="Google" id="ProtNLM"/>
    </source>
</evidence>
<feature type="non-terminal residue" evidence="2">
    <location>
        <position position="1"/>
    </location>
</feature>
<sequence>PRGVPGLELPSPGAAPSLPRTPTAPPPLPRPAARQALRDPAFPASRGSSAQRPAGGAAGLRVRALGGAAGRDP</sequence>
<dbReference type="EMBL" id="JASSZA010000002">
    <property type="protein sequence ID" value="KAK2117572.1"/>
    <property type="molecule type" value="Genomic_DNA"/>
</dbReference>
<comment type="caution">
    <text evidence="2">The sequence shown here is derived from an EMBL/GenBank/DDBJ whole genome shotgun (WGS) entry which is preliminary data.</text>
</comment>
<evidence type="ECO:0000313" key="3">
    <source>
        <dbReference type="Proteomes" id="UP001266305"/>
    </source>
</evidence>
<proteinExistence type="predicted"/>
<name>A0ABQ9W7G8_SAGOE</name>
<feature type="non-terminal residue" evidence="2">
    <location>
        <position position="73"/>
    </location>
</feature>
<accession>A0ABQ9W7G8</accession>
<feature type="compositionally biased region" description="Low complexity" evidence="1">
    <location>
        <begin position="31"/>
        <end position="41"/>
    </location>
</feature>
<feature type="region of interest" description="Disordered" evidence="1">
    <location>
        <begin position="1"/>
        <end position="73"/>
    </location>
</feature>
<protein>
    <recommendedName>
        <fullName evidence="4">Dopamine receptor D4</fullName>
    </recommendedName>
</protein>
<dbReference type="Proteomes" id="UP001266305">
    <property type="component" value="Unassembled WGS sequence"/>
</dbReference>